<dbReference type="SUPFAM" id="SSF49503">
    <property type="entry name" value="Cupredoxins"/>
    <property type="match status" value="1"/>
</dbReference>
<accession>A0A1F8EHE0</accession>
<dbReference type="Pfam" id="PF13473">
    <property type="entry name" value="Cupredoxin_1"/>
    <property type="match status" value="1"/>
</dbReference>
<sequence length="152" mass="17160">MNKYFFILGAVILVIGGGIFYRNVLLSESDKPVETGVVRNFTVIAEKDEWRWMPEVIEVDRGDRIKLEIINKDEYDHGIAIDAFGVSQRMPANSTINVEFVATQLGDFQYYCSVPCGEGEVDGVKRTHFDMIGVIKVRQPSEHSETEGEQAQ</sequence>
<feature type="transmembrane region" description="Helical" evidence="1">
    <location>
        <begin position="6"/>
        <end position="25"/>
    </location>
</feature>
<dbReference type="InterPro" id="IPR008972">
    <property type="entry name" value="Cupredoxin"/>
</dbReference>
<keyword evidence="1" id="KW-0472">Membrane</keyword>
<evidence type="ECO:0000313" key="4">
    <source>
        <dbReference type="Proteomes" id="UP000177117"/>
    </source>
</evidence>
<organism evidence="3 4">
    <name type="scientific">Candidatus Yanofskybacteria bacterium RIFCSPHIGHO2_01_FULL_41_53</name>
    <dbReference type="NCBI Taxonomy" id="1802663"/>
    <lineage>
        <taxon>Bacteria</taxon>
        <taxon>Candidatus Yanofskyibacteriota</taxon>
    </lineage>
</organism>
<evidence type="ECO:0000259" key="2">
    <source>
        <dbReference type="Pfam" id="PF13473"/>
    </source>
</evidence>
<name>A0A1F8EHE0_9BACT</name>
<reference evidence="3 4" key="1">
    <citation type="journal article" date="2016" name="Nat. Commun.">
        <title>Thousands of microbial genomes shed light on interconnected biogeochemical processes in an aquifer system.</title>
        <authorList>
            <person name="Anantharaman K."/>
            <person name="Brown C.T."/>
            <person name="Hug L.A."/>
            <person name="Sharon I."/>
            <person name="Castelle C.J."/>
            <person name="Probst A.J."/>
            <person name="Thomas B.C."/>
            <person name="Singh A."/>
            <person name="Wilkins M.J."/>
            <person name="Karaoz U."/>
            <person name="Brodie E.L."/>
            <person name="Williams K.H."/>
            <person name="Hubbard S.S."/>
            <person name="Banfield J.F."/>
        </authorList>
    </citation>
    <scope>NUCLEOTIDE SEQUENCE [LARGE SCALE GENOMIC DNA]</scope>
</reference>
<evidence type="ECO:0000256" key="1">
    <source>
        <dbReference type="SAM" id="Phobius"/>
    </source>
</evidence>
<keyword evidence="1" id="KW-1133">Transmembrane helix</keyword>
<dbReference type="InterPro" id="IPR028096">
    <property type="entry name" value="EfeO_Cupredoxin"/>
</dbReference>
<dbReference type="AlphaFoldDB" id="A0A1F8EHE0"/>
<protein>
    <recommendedName>
        <fullName evidence="2">EfeO-type cupredoxin-like domain-containing protein</fullName>
    </recommendedName>
</protein>
<proteinExistence type="predicted"/>
<dbReference type="Gene3D" id="2.60.40.420">
    <property type="entry name" value="Cupredoxins - blue copper proteins"/>
    <property type="match status" value="1"/>
</dbReference>
<evidence type="ECO:0000313" key="3">
    <source>
        <dbReference type="EMBL" id="OGN00262.1"/>
    </source>
</evidence>
<dbReference type="Proteomes" id="UP000177117">
    <property type="component" value="Unassembled WGS sequence"/>
</dbReference>
<keyword evidence="1" id="KW-0812">Transmembrane</keyword>
<feature type="domain" description="EfeO-type cupredoxin-like" evidence="2">
    <location>
        <begin position="51"/>
        <end position="114"/>
    </location>
</feature>
<comment type="caution">
    <text evidence="3">The sequence shown here is derived from an EMBL/GenBank/DDBJ whole genome shotgun (WGS) entry which is preliminary data.</text>
</comment>
<gene>
    <name evidence="3" type="ORF">A2650_04490</name>
</gene>
<dbReference type="EMBL" id="MGJD01000024">
    <property type="protein sequence ID" value="OGN00262.1"/>
    <property type="molecule type" value="Genomic_DNA"/>
</dbReference>